<gene>
    <name evidence="1" type="ORF">ACFO4O_11805</name>
</gene>
<keyword evidence="2" id="KW-1185">Reference proteome</keyword>
<protein>
    <submittedName>
        <fullName evidence="1">Nucleotidyltransferase family protein</fullName>
    </submittedName>
</protein>
<dbReference type="EMBL" id="JBHSGU010000005">
    <property type="protein sequence ID" value="MFC4700847.1"/>
    <property type="molecule type" value="Genomic_DNA"/>
</dbReference>
<accession>A0ABV9LWD3</accession>
<evidence type="ECO:0000313" key="1">
    <source>
        <dbReference type="EMBL" id="MFC4700847.1"/>
    </source>
</evidence>
<dbReference type="InterPro" id="IPR039498">
    <property type="entry name" value="NTP_transf_5"/>
</dbReference>
<name>A0ABV9LWD3_9ALTE</name>
<proteinExistence type="predicted"/>
<dbReference type="Pfam" id="PF14907">
    <property type="entry name" value="NTP_transf_5"/>
    <property type="match status" value="1"/>
</dbReference>
<dbReference type="InterPro" id="IPR043519">
    <property type="entry name" value="NT_sf"/>
</dbReference>
<dbReference type="Proteomes" id="UP001595897">
    <property type="component" value="Unassembled WGS sequence"/>
</dbReference>
<dbReference type="SUPFAM" id="SSF81301">
    <property type="entry name" value="Nucleotidyltransferase"/>
    <property type="match status" value="1"/>
</dbReference>
<organism evidence="1 2">
    <name type="scientific">Glaciecola siphonariae</name>
    <dbReference type="NCBI Taxonomy" id="521012"/>
    <lineage>
        <taxon>Bacteria</taxon>
        <taxon>Pseudomonadati</taxon>
        <taxon>Pseudomonadota</taxon>
        <taxon>Gammaproteobacteria</taxon>
        <taxon>Alteromonadales</taxon>
        <taxon>Alteromonadaceae</taxon>
        <taxon>Glaciecola</taxon>
    </lineage>
</organism>
<sequence>MNNSSDQRALIANLISSNALSSIAIPLSEGQATAIVQTAIENGVVEQVLANAAISKSSDCYKSLSKFATSNTIKLALIDSAALNALNALKNASIPYVVLKGFALAHTAYNKPTDRQRADVDILIDQKDKEGAAKVLEHLGFVNPRGWSPTEIVQQYSMRKVLSHGIALDFDIHTQLSNDIAVAKQFTFEELYRNANAERLNGIPLNSKPFALIHALLHMLHHRQKGDLIKLIWFYDIHLLINNISDSERNLLLDLCANKHFSKVAAFALGLCGEYFNSNGLSDLQRDLNTHKQSTKYDYLMTINKPMGNVMQELSKRGLSFRSLKLLQEMLFPPVAELHVKYGSFNAVYAPYYYIKRIMGGLMYKLFKVKR</sequence>
<reference evidence="2" key="1">
    <citation type="journal article" date="2019" name="Int. J. Syst. Evol. Microbiol.">
        <title>The Global Catalogue of Microorganisms (GCM) 10K type strain sequencing project: providing services to taxonomists for standard genome sequencing and annotation.</title>
        <authorList>
            <consortium name="The Broad Institute Genomics Platform"/>
            <consortium name="The Broad Institute Genome Sequencing Center for Infectious Disease"/>
            <person name="Wu L."/>
            <person name="Ma J."/>
        </authorList>
    </citation>
    <scope>NUCLEOTIDE SEQUENCE [LARGE SCALE GENOMIC DNA]</scope>
    <source>
        <strain evidence="2">KACC 12507</strain>
    </source>
</reference>
<comment type="caution">
    <text evidence="1">The sequence shown here is derived from an EMBL/GenBank/DDBJ whole genome shotgun (WGS) entry which is preliminary data.</text>
</comment>
<dbReference type="Gene3D" id="3.30.460.40">
    <property type="match status" value="1"/>
</dbReference>
<evidence type="ECO:0000313" key="2">
    <source>
        <dbReference type="Proteomes" id="UP001595897"/>
    </source>
</evidence>
<dbReference type="RefSeq" id="WP_382408760.1">
    <property type="nucleotide sequence ID" value="NZ_JBHSGU010000005.1"/>
</dbReference>